<dbReference type="EMBL" id="JADSJR010000025">
    <property type="protein sequence ID" value="MBG2915814.1"/>
    <property type="molecule type" value="Genomic_DNA"/>
</dbReference>
<dbReference type="Proteomes" id="UP000612266">
    <property type="component" value="Unassembled WGS sequence"/>
</dbReference>
<evidence type="ECO:0000313" key="1">
    <source>
        <dbReference type="EMBL" id="MBG2915814.1"/>
    </source>
</evidence>
<dbReference type="RefSeq" id="WP_058336245.1">
    <property type="nucleotide sequence ID" value="NZ_CP045008.1"/>
</dbReference>
<dbReference type="EMBL" id="CP047340">
    <property type="protein sequence ID" value="QIF91892.1"/>
    <property type="molecule type" value="Genomic_DNA"/>
</dbReference>
<dbReference type="AlphaFoldDB" id="A0A6I6FSJ5"/>
<organism evidence="1 5">
    <name type="scientific">Proteus terrae subsp. cibarius</name>
    <dbReference type="NCBI Taxonomy" id="626774"/>
    <lineage>
        <taxon>Bacteria</taxon>
        <taxon>Pseudomonadati</taxon>
        <taxon>Pseudomonadota</taxon>
        <taxon>Gammaproteobacteria</taxon>
        <taxon>Enterobacterales</taxon>
        <taxon>Morganellaceae</taxon>
        <taxon>Proteus</taxon>
    </lineage>
</organism>
<dbReference type="Proteomes" id="UP000501338">
    <property type="component" value="Chromosome"/>
</dbReference>
<evidence type="ECO:0000313" key="4">
    <source>
        <dbReference type="Proteomes" id="UP000501338"/>
    </source>
</evidence>
<evidence type="ECO:0000313" key="2">
    <source>
        <dbReference type="EMBL" id="QIF90300.1"/>
    </source>
</evidence>
<keyword evidence="4" id="KW-1185">Reference proteome</keyword>
<reference evidence="1" key="2">
    <citation type="submission" date="2020-11" db="EMBL/GenBank/DDBJ databases">
        <title>Enhanced detection system for hospital associated transmission using whole genome sequencing surveillance.</title>
        <authorList>
            <person name="Harrison L.H."/>
            <person name="Van Tyne D."/>
            <person name="Marsh J.W."/>
            <person name="Griffith M.P."/>
            <person name="Snyder D.J."/>
            <person name="Cooper V.S."/>
            <person name="Mustapha M."/>
        </authorList>
    </citation>
    <scope>NUCLEOTIDE SEQUENCE</scope>
    <source>
        <strain evidence="1">PR00070</strain>
    </source>
</reference>
<name>A0A6I6FSJ5_9GAMM</name>
<reference evidence="2 4" key="1">
    <citation type="submission" date="2020-01" db="EMBL/GenBank/DDBJ databases">
        <title>The genomic epidemiology of tigecycline resistance gene tet(X) variants in a swine farm in China.</title>
        <authorList>
            <person name="Peng K."/>
            <person name="Li R."/>
        </authorList>
    </citation>
    <scope>NUCLEOTIDE SEQUENCE [LARGE SCALE GENOMIC DNA]</scope>
    <source>
        <strain evidence="2 4">ZF1</strain>
    </source>
</reference>
<proteinExistence type="predicted"/>
<gene>
    <name evidence="2" type="ORF">GTH23_09740</name>
    <name evidence="3" type="ORF">GTH23_18555</name>
    <name evidence="1" type="ORF">I4901_15705</name>
</gene>
<protein>
    <submittedName>
        <fullName evidence="1">Uncharacterized protein</fullName>
    </submittedName>
</protein>
<accession>A0A6I6FSJ5</accession>
<dbReference type="EMBL" id="CP047340">
    <property type="protein sequence ID" value="QIF90300.1"/>
    <property type="molecule type" value="Genomic_DNA"/>
</dbReference>
<evidence type="ECO:0000313" key="5">
    <source>
        <dbReference type="Proteomes" id="UP000612266"/>
    </source>
</evidence>
<sequence length="80" mass="8863">MPIVEKDKTLREIQDEVAALRIAFGYLGCVIPRDNALALAGVITATVDHQGFDDSVKEKLKHLAEQLKENALEQGKFTQL</sequence>
<evidence type="ECO:0000313" key="3">
    <source>
        <dbReference type="EMBL" id="QIF91892.1"/>
    </source>
</evidence>